<reference evidence="1 2" key="2">
    <citation type="submission" date="2019-05" db="EMBL/GenBank/DDBJ databases">
        <authorList>
            <person name="Lianzixin W."/>
        </authorList>
    </citation>
    <scope>NUCLEOTIDE SEQUENCE [LARGE SCALE GENOMIC DNA]</scope>
    <source>
        <strain evidence="1 2">EC11</strain>
    </source>
</reference>
<keyword evidence="2" id="KW-1185">Reference proteome</keyword>
<name>A0ABX0IX39_9FLAO</name>
<evidence type="ECO:0000313" key="1">
    <source>
        <dbReference type="EMBL" id="NHN27736.1"/>
    </source>
</evidence>
<gene>
    <name evidence="1" type="ORF">FIA58_018800</name>
</gene>
<evidence type="ECO:0000313" key="2">
    <source>
        <dbReference type="Proteomes" id="UP000817854"/>
    </source>
</evidence>
<dbReference type="Proteomes" id="UP000817854">
    <property type="component" value="Unassembled WGS sequence"/>
</dbReference>
<reference evidence="1 2" key="3">
    <citation type="submission" date="2020-02" db="EMBL/GenBank/DDBJ databases">
        <title>Flavobacterium profundi sp. nov., isolated from a deep-sea seamount.</title>
        <authorList>
            <person name="Zhang D.-C."/>
        </authorList>
    </citation>
    <scope>NUCLEOTIDE SEQUENCE [LARGE SCALE GENOMIC DNA]</scope>
    <source>
        <strain evidence="1 2">EC11</strain>
    </source>
</reference>
<sequence length="245" mass="26998">MAKGKSVFQVKGTLNGLNFYVLDGKQVVRTAGGGFNGDAIKTKASMVRVRENSTEFKTCMHSVSLFKKALQPHLNVLKDGKLHQRLVSSFTKLKALDPISERGNRHFVKGLLTPDGKKMFTGLVLTHGKSLLTTLRHHYSFSFTNGLLLSAYTGKKLFLDTNATHFELVLRYITIGLENEDYSFEDSEPIFLDKNFSGNVALVLAPPVTSDNVVVAVIIGRFFKEVNGKLYGLESGVLEIIGIDG</sequence>
<dbReference type="EMBL" id="VEVQ02000017">
    <property type="protein sequence ID" value="NHN27736.1"/>
    <property type="molecule type" value="Genomic_DNA"/>
</dbReference>
<protein>
    <submittedName>
        <fullName evidence="1">Uncharacterized protein</fullName>
    </submittedName>
</protein>
<comment type="caution">
    <text evidence="1">The sequence shown here is derived from an EMBL/GenBank/DDBJ whole genome shotgun (WGS) entry which is preliminary data.</text>
</comment>
<organism evidence="1 2">
    <name type="scientific">Flavobacterium jejuense</name>
    <dbReference type="NCBI Taxonomy" id="1544455"/>
    <lineage>
        <taxon>Bacteria</taxon>
        <taxon>Pseudomonadati</taxon>
        <taxon>Bacteroidota</taxon>
        <taxon>Flavobacteriia</taxon>
        <taxon>Flavobacteriales</taxon>
        <taxon>Flavobacteriaceae</taxon>
        <taxon>Flavobacterium</taxon>
    </lineage>
</organism>
<reference evidence="2" key="1">
    <citation type="submission" date="2019-05" db="EMBL/GenBank/DDBJ databases">
        <title>Flavobacterium profundi sp. nov., isolated from a deep-sea seamount.</title>
        <authorList>
            <person name="Zhang D.-C."/>
        </authorList>
    </citation>
    <scope>NUCLEOTIDE SEQUENCE [LARGE SCALE GENOMIC DNA]</scope>
    <source>
        <strain evidence="2">EC11</strain>
    </source>
</reference>
<dbReference type="RefSeq" id="WP_140964246.1">
    <property type="nucleotide sequence ID" value="NZ_VEVQ02000017.1"/>
</dbReference>
<proteinExistence type="predicted"/>
<accession>A0ABX0IX39</accession>